<evidence type="ECO:0000256" key="7">
    <source>
        <dbReference type="ARBA" id="ARBA00023004"/>
    </source>
</evidence>
<name>A0ABX4FAD8_9BORD</name>
<evidence type="ECO:0000256" key="1">
    <source>
        <dbReference type="ARBA" id="ARBA00006521"/>
    </source>
</evidence>
<keyword evidence="4" id="KW-0479">Metal-binding</keyword>
<dbReference type="InterPro" id="IPR005122">
    <property type="entry name" value="Uracil-DNA_glycosylase-like"/>
</dbReference>
<dbReference type="InterPro" id="IPR051536">
    <property type="entry name" value="UDG_Type-4/5"/>
</dbReference>
<evidence type="ECO:0000313" key="13">
    <source>
        <dbReference type="Proteomes" id="UP000216524"/>
    </source>
</evidence>
<dbReference type="SMART" id="SM00986">
    <property type="entry name" value="UDG"/>
    <property type="match status" value="1"/>
</dbReference>
<comment type="similarity">
    <text evidence="1">Belongs to the uracil-DNA glycosylase (UDG) superfamily. Type 4 (UDGa) family.</text>
</comment>
<organism evidence="12 13">
    <name type="scientific">Bordetella genomosp. 6</name>
    <dbReference type="NCBI Taxonomy" id="463024"/>
    <lineage>
        <taxon>Bacteria</taxon>
        <taxon>Pseudomonadati</taxon>
        <taxon>Pseudomonadota</taxon>
        <taxon>Betaproteobacteria</taxon>
        <taxon>Burkholderiales</taxon>
        <taxon>Alcaligenaceae</taxon>
        <taxon>Bordetella</taxon>
    </lineage>
</organism>
<evidence type="ECO:0000256" key="10">
    <source>
        <dbReference type="SAM" id="MobiDB-lite"/>
    </source>
</evidence>
<evidence type="ECO:0000256" key="9">
    <source>
        <dbReference type="ARBA" id="ARBA00023204"/>
    </source>
</evidence>
<dbReference type="PANTHER" id="PTHR33693:SF9">
    <property type="entry name" value="TYPE-4 URACIL-DNA GLYCOSYLASE"/>
    <property type="match status" value="1"/>
</dbReference>
<feature type="domain" description="Uracil-DNA glycosylase-like" evidence="11">
    <location>
        <begin position="69"/>
        <end position="229"/>
    </location>
</feature>
<feature type="compositionally biased region" description="Basic residues" evidence="10">
    <location>
        <begin position="1"/>
        <end position="14"/>
    </location>
</feature>
<dbReference type="NCBIfam" id="TIGR03914">
    <property type="entry name" value="UDG_fam_dom"/>
    <property type="match status" value="1"/>
</dbReference>
<comment type="caution">
    <text evidence="12">The sequence shown here is derived from an EMBL/GenBank/DDBJ whole genome shotgun (WGS) entry which is preliminary data.</text>
</comment>
<evidence type="ECO:0000256" key="4">
    <source>
        <dbReference type="ARBA" id="ARBA00022723"/>
    </source>
</evidence>
<dbReference type="PANTHER" id="PTHR33693">
    <property type="entry name" value="TYPE-5 URACIL-DNA GLYCOSYLASE"/>
    <property type="match status" value="1"/>
</dbReference>
<keyword evidence="6" id="KW-0378">Hydrolase</keyword>
<evidence type="ECO:0000313" key="12">
    <source>
        <dbReference type="EMBL" id="OZI73491.1"/>
    </source>
</evidence>
<feature type="region of interest" description="Disordered" evidence="10">
    <location>
        <begin position="1"/>
        <end position="49"/>
    </location>
</feature>
<gene>
    <name evidence="12" type="ORF">CAL23_18895</name>
</gene>
<dbReference type="Pfam" id="PF03167">
    <property type="entry name" value="UDG"/>
    <property type="match status" value="1"/>
</dbReference>
<dbReference type="EMBL" id="NEVV01000006">
    <property type="protein sequence ID" value="OZI73491.1"/>
    <property type="molecule type" value="Genomic_DNA"/>
</dbReference>
<evidence type="ECO:0000256" key="5">
    <source>
        <dbReference type="ARBA" id="ARBA00022763"/>
    </source>
</evidence>
<evidence type="ECO:0000256" key="3">
    <source>
        <dbReference type="ARBA" id="ARBA00022485"/>
    </source>
</evidence>
<sequence>MSRRAARPRARGLLRHAASPPRRRHDGGGMADKPTQGAAPGDIRPDQRPRTLQACRRCGLWRDATQAVPGAGARRAAIMLVGEQPGDKEDLAGLPFVGPAGALLDKAMAQAGLRRDAVYLTNAVKHFKWQLRGKRRMHKSPAQVEIAACAYWLERELAAVRPRVVVALGATALGAVMGERGHTLKHSLGRELARGDYRVLASYHPSYALRSPDPAGRQAAYQSIVDALEHAGRLADEG</sequence>
<evidence type="ECO:0000256" key="6">
    <source>
        <dbReference type="ARBA" id="ARBA00022801"/>
    </source>
</evidence>
<keyword evidence="13" id="KW-1185">Reference proteome</keyword>
<dbReference type="SUPFAM" id="SSF52141">
    <property type="entry name" value="Uracil-DNA glycosylase-like"/>
    <property type="match status" value="1"/>
</dbReference>
<keyword evidence="5" id="KW-0227">DNA damage</keyword>
<evidence type="ECO:0000259" key="11">
    <source>
        <dbReference type="SMART" id="SM00986"/>
    </source>
</evidence>
<dbReference type="CDD" id="cd10030">
    <property type="entry name" value="UDG-F4_TTUDGA_SPO1dp_like"/>
    <property type="match status" value="1"/>
</dbReference>
<evidence type="ECO:0000256" key="2">
    <source>
        <dbReference type="ARBA" id="ARBA00019403"/>
    </source>
</evidence>
<dbReference type="InterPro" id="IPR036895">
    <property type="entry name" value="Uracil-DNA_glycosylase-like_sf"/>
</dbReference>
<keyword evidence="8" id="KW-0411">Iron-sulfur</keyword>
<dbReference type="InterPro" id="IPR005273">
    <property type="entry name" value="Ura-DNA_glyco_family4"/>
</dbReference>
<proteinExistence type="inferred from homology"/>
<reference evidence="12 13" key="1">
    <citation type="submission" date="2017-05" db="EMBL/GenBank/DDBJ databases">
        <title>Complete and WGS of Bordetella genogroups.</title>
        <authorList>
            <person name="Spilker T."/>
            <person name="Lipuma J."/>
        </authorList>
    </citation>
    <scope>NUCLEOTIDE SEQUENCE [LARGE SCALE GENOMIC DNA]</scope>
    <source>
        <strain evidence="12 13">AU3139</strain>
    </source>
</reference>
<keyword evidence="7" id="KW-0408">Iron</keyword>
<dbReference type="SMART" id="SM00987">
    <property type="entry name" value="UreE_C"/>
    <property type="match status" value="1"/>
</dbReference>
<accession>A0ABX4FAD8</accession>
<keyword evidence="9" id="KW-0234">DNA repair</keyword>
<dbReference type="Proteomes" id="UP000216524">
    <property type="component" value="Unassembled WGS sequence"/>
</dbReference>
<dbReference type="Gene3D" id="3.40.470.10">
    <property type="entry name" value="Uracil-DNA glycosylase-like domain"/>
    <property type="match status" value="1"/>
</dbReference>
<dbReference type="NCBIfam" id="TIGR00758">
    <property type="entry name" value="UDG_fam4"/>
    <property type="match status" value="1"/>
</dbReference>
<keyword evidence="3" id="KW-0004">4Fe-4S</keyword>
<protein>
    <recommendedName>
        <fullName evidence="2">Type-4 uracil-DNA glycosylase</fullName>
    </recommendedName>
</protein>
<evidence type="ECO:0000256" key="8">
    <source>
        <dbReference type="ARBA" id="ARBA00023014"/>
    </source>
</evidence>